<comment type="caution">
    <text evidence="1">The sequence shown here is derived from an EMBL/GenBank/DDBJ whole genome shotgun (WGS) entry which is preliminary data.</text>
</comment>
<evidence type="ECO:0000313" key="1">
    <source>
        <dbReference type="EMBL" id="GAA0145193.1"/>
    </source>
</evidence>
<dbReference type="InterPro" id="IPR021899">
    <property type="entry name" value="DUF3511"/>
</dbReference>
<proteinExistence type="predicted"/>
<dbReference type="Pfam" id="PF12023">
    <property type="entry name" value="DUF3511"/>
    <property type="match status" value="1"/>
</dbReference>
<sequence length="116" mass="13230">MENYRSMSVTEGKMQIDNSAYGANQAPKNMNELRSYSTSYVTTGQANANIDQKEVKIKKFKSKSASSAASMGWSFNDPELQRKKRVVSYKVYSVEGKMKGSLRKSFRWIKDTCGWF</sequence>
<evidence type="ECO:0000313" key="2">
    <source>
        <dbReference type="Proteomes" id="UP001454036"/>
    </source>
</evidence>
<accession>A0AAV3P1T7</accession>
<dbReference type="Proteomes" id="UP001454036">
    <property type="component" value="Unassembled WGS sequence"/>
</dbReference>
<dbReference type="PANTHER" id="PTHR33193">
    <property type="entry name" value="DOMAIN PROTEIN, PUTATIVE (DUF3511)-RELATED"/>
    <property type="match status" value="1"/>
</dbReference>
<organism evidence="1 2">
    <name type="scientific">Lithospermum erythrorhizon</name>
    <name type="common">Purple gromwell</name>
    <name type="synonym">Lithospermum officinale var. erythrorhizon</name>
    <dbReference type="NCBI Taxonomy" id="34254"/>
    <lineage>
        <taxon>Eukaryota</taxon>
        <taxon>Viridiplantae</taxon>
        <taxon>Streptophyta</taxon>
        <taxon>Embryophyta</taxon>
        <taxon>Tracheophyta</taxon>
        <taxon>Spermatophyta</taxon>
        <taxon>Magnoliopsida</taxon>
        <taxon>eudicotyledons</taxon>
        <taxon>Gunneridae</taxon>
        <taxon>Pentapetalae</taxon>
        <taxon>asterids</taxon>
        <taxon>lamiids</taxon>
        <taxon>Boraginales</taxon>
        <taxon>Boraginaceae</taxon>
        <taxon>Boraginoideae</taxon>
        <taxon>Lithospermeae</taxon>
        <taxon>Lithospermum</taxon>
    </lineage>
</organism>
<dbReference type="AlphaFoldDB" id="A0AAV3P1T7"/>
<dbReference type="PANTHER" id="PTHR33193:SF43">
    <property type="entry name" value="TRANSMEMBRANE PROTEIN DDB_G0273707_DDB_G0273361-LIKE"/>
    <property type="match status" value="1"/>
</dbReference>
<dbReference type="EMBL" id="BAABME010000747">
    <property type="protein sequence ID" value="GAA0145193.1"/>
    <property type="molecule type" value="Genomic_DNA"/>
</dbReference>
<keyword evidence="2" id="KW-1185">Reference proteome</keyword>
<gene>
    <name evidence="1" type="ORF">LIER_05443</name>
</gene>
<name>A0AAV3P1T7_LITER</name>
<protein>
    <submittedName>
        <fullName evidence="1">Uncharacterized protein</fullName>
    </submittedName>
</protein>
<reference evidence="1 2" key="1">
    <citation type="submission" date="2024-01" db="EMBL/GenBank/DDBJ databases">
        <title>The complete chloroplast genome sequence of Lithospermum erythrorhizon: insights into the phylogenetic relationship among Boraginaceae species and the maternal lineages of purple gromwells.</title>
        <authorList>
            <person name="Okada T."/>
            <person name="Watanabe K."/>
        </authorList>
    </citation>
    <scope>NUCLEOTIDE SEQUENCE [LARGE SCALE GENOMIC DNA]</scope>
</reference>